<name>A0A5M8NS49_9BACT</name>
<feature type="domain" description="Uroporphyrinogen decarboxylase (URO-D)" evidence="1">
    <location>
        <begin position="101"/>
        <end position="349"/>
    </location>
</feature>
<dbReference type="SUPFAM" id="SSF51726">
    <property type="entry name" value="UROD/MetE-like"/>
    <property type="match status" value="1"/>
</dbReference>
<dbReference type="Proteomes" id="UP000324575">
    <property type="component" value="Unassembled WGS sequence"/>
</dbReference>
<reference evidence="2 3" key="1">
    <citation type="submission" date="2019-03" db="EMBL/GenBank/DDBJ databases">
        <title>Single cell metagenomics reveals metabolic interactions within the superorganism composed of flagellate Streblomastix strix and complex community of Bacteroidetes bacteria on its surface.</title>
        <authorList>
            <person name="Treitli S.C."/>
            <person name="Kolisko M."/>
            <person name="Husnik F."/>
            <person name="Keeling P."/>
            <person name="Hampl V."/>
        </authorList>
    </citation>
    <scope>NUCLEOTIDE SEQUENCE [LARGE SCALE GENOMIC DNA]</scope>
    <source>
        <strain evidence="2">St1</strain>
    </source>
</reference>
<dbReference type="PANTHER" id="PTHR47099">
    <property type="entry name" value="METHYLCOBAMIDE:COM METHYLTRANSFERASE MTBA"/>
    <property type="match status" value="1"/>
</dbReference>
<sequence>MKRNTSNNEFKPDYTNILKVLYNQRPDYLPLYEHHIDAPFISKCTGEKLEICSNNPSELEDYFRKTIHFWKENGYDAFDYEAAICDIIPGHGAIMGGMLGPIQTRDDFEKYPFDDIPRIFWETYSPRLAAIRKVMPVGMKAYGGCGYGIFESAQDLVGYESLCVMQYLDPDLFTDLFAKIGNLFVVLWEKMVREYGDIFVFHRMGDDLGYKTATMLEPDTIRQFILPQHKRVIDVVHKAGKKFLLHCCGNIFEIMPDILANDIDAKHSNEDQICPFHTWIDKYAGQIGLFGGFDMNYLILNPYDEVFKKVMEEGTEFRAKAKGYGLGSGNSIPDYMSIDGFNAMVDAVFEIRRREK</sequence>
<proteinExistence type="predicted"/>
<evidence type="ECO:0000313" key="2">
    <source>
        <dbReference type="EMBL" id="KAA6299941.1"/>
    </source>
</evidence>
<evidence type="ECO:0000259" key="1">
    <source>
        <dbReference type="Pfam" id="PF01208"/>
    </source>
</evidence>
<dbReference type="GO" id="GO:0004853">
    <property type="term" value="F:uroporphyrinogen decarboxylase activity"/>
    <property type="evidence" value="ECO:0007669"/>
    <property type="project" value="InterPro"/>
</dbReference>
<dbReference type="PANTHER" id="PTHR47099:SF1">
    <property type="entry name" value="METHYLCOBAMIDE:COM METHYLTRANSFERASE MTBA"/>
    <property type="match status" value="1"/>
</dbReference>
<gene>
    <name evidence="2" type="ORF">EZS26_003917</name>
</gene>
<organism evidence="2 3">
    <name type="scientific">Candidatus Ordinivivax streblomastigis</name>
    <dbReference type="NCBI Taxonomy" id="2540710"/>
    <lineage>
        <taxon>Bacteria</taxon>
        <taxon>Pseudomonadati</taxon>
        <taxon>Bacteroidota</taxon>
        <taxon>Bacteroidia</taxon>
        <taxon>Bacteroidales</taxon>
        <taxon>Candidatus Ordinivivax</taxon>
    </lineage>
</organism>
<accession>A0A5M8NS49</accession>
<dbReference type="InterPro" id="IPR000257">
    <property type="entry name" value="Uroporphyrinogen_deCOase"/>
</dbReference>
<dbReference type="Pfam" id="PF01208">
    <property type="entry name" value="URO-D"/>
    <property type="match status" value="1"/>
</dbReference>
<dbReference type="InterPro" id="IPR038071">
    <property type="entry name" value="UROD/MetE-like_sf"/>
</dbReference>
<evidence type="ECO:0000313" key="3">
    <source>
        <dbReference type="Proteomes" id="UP000324575"/>
    </source>
</evidence>
<comment type="caution">
    <text evidence="2">The sequence shown here is derived from an EMBL/GenBank/DDBJ whole genome shotgun (WGS) entry which is preliminary data.</text>
</comment>
<dbReference type="AlphaFoldDB" id="A0A5M8NS49"/>
<dbReference type="Gene3D" id="3.20.20.210">
    <property type="match status" value="1"/>
</dbReference>
<dbReference type="InterPro" id="IPR052024">
    <property type="entry name" value="Methanogen_methyltrans"/>
</dbReference>
<protein>
    <recommendedName>
        <fullName evidence="1">Uroporphyrinogen decarboxylase (URO-D) domain-containing protein</fullName>
    </recommendedName>
</protein>
<dbReference type="GO" id="GO:0006779">
    <property type="term" value="P:porphyrin-containing compound biosynthetic process"/>
    <property type="evidence" value="ECO:0007669"/>
    <property type="project" value="InterPro"/>
</dbReference>
<dbReference type="EMBL" id="SNRX01000182">
    <property type="protein sequence ID" value="KAA6299941.1"/>
    <property type="molecule type" value="Genomic_DNA"/>
</dbReference>